<keyword evidence="1" id="KW-0812">Transmembrane</keyword>
<dbReference type="AlphaFoldDB" id="M3TBS6"/>
<accession>M3TBS6</accession>
<feature type="transmembrane region" description="Helical" evidence="1">
    <location>
        <begin position="41"/>
        <end position="57"/>
    </location>
</feature>
<evidence type="ECO:0008006" key="4">
    <source>
        <dbReference type="Google" id="ProtNLM"/>
    </source>
</evidence>
<dbReference type="OrthoDB" id="5195204at2"/>
<dbReference type="Pfam" id="PF17240">
    <property type="entry name" value="DUF5313"/>
    <property type="match status" value="1"/>
</dbReference>
<keyword evidence="1" id="KW-0472">Membrane</keyword>
<proteinExistence type="predicted"/>
<dbReference type="eggNOG" id="ENOG5032YDT">
    <property type="taxonomic scope" value="Bacteria"/>
</dbReference>
<reference evidence="2 3" key="1">
    <citation type="submission" date="2013-02" db="EMBL/GenBank/DDBJ databases">
        <title>Whole genome shotgun sequence of Gordonia malaquae NBRC 108250.</title>
        <authorList>
            <person name="Yoshida I."/>
            <person name="Hosoyama A."/>
            <person name="Tsuchikane K."/>
            <person name="Ando Y."/>
            <person name="Baba S."/>
            <person name="Ohji S."/>
            <person name="Hamada M."/>
            <person name="Tamura T."/>
            <person name="Yamazoe A."/>
            <person name="Yamazaki S."/>
            <person name="Fujita N."/>
        </authorList>
    </citation>
    <scope>NUCLEOTIDE SEQUENCE [LARGE SCALE GENOMIC DNA]</scope>
    <source>
        <strain evidence="2 3">NBRC 108250</strain>
    </source>
</reference>
<comment type="caution">
    <text evidence="2">The sequence shown here is derived from an EMBL/GenBank/DDBJ whole genome shotgun (WGS) entry which is preliminary data.</text>
</comment>
<feature type="transmembrane region" description="Helical" evidence="1">
    <location>
        <begin position="63"/>
        <end position="82"/>
    </location>
</feature>
<evidence type="ECO:0000313" key="3">
    <source>
        <dbReference type="Proteomes" id="UP000035009"/>
    </source>
</evidence>
<keyword evidence="1" id="KW-1133">Transmembrane helix</keyword>
<dbReference type="RefSeq" id="WP_008376986.1">
    <property type="nucleotide sequence ID" value="NZ_BAOP01000005.1"/>
</dbReference>
<dbReference type="STRING" id="410332.SAMN04488550_0353"/>
<sequence>MSARPNPLQWIAYAYGAKLPEAQHEWVRNDLTGRFATPRHLIRAQFCFLPIYLAFYFGFGGDWWIRALMVLLAAILAFVYSVSYKDQNRVRRLQQHGLGNSPLTQRQLADAALAKQKYEAAYAARREAP</sequence>
<dbReference type="Proteomes" id="UP000035009">
    <property type="component" value="Unassembled WGS sequence"/>
</dbReference>
<gene>
    <name evidence="2" type="ORF">GM1_005_00240</name>
</gene>
<name>M3TBS6_GORML</name>
<evidence type="ECO:0000313" key="2">
    <source>
        <dbReference type="EMBL" id="GAC78841.1"/>
    </source>
</evidence>
<evidence type="ECO:0000256" key="1">
    <source>
        <dbReference type="SAM" id="Phobius"/>
    </source>
</evidence>
<dbReference type="EMBL" id="BAOP01000005">
    <property type="protein sequence ID" value="GAC78841.1"/>
    <property type="molecule type" value="Genomic_DNA"/>
</dbReference>
<protein>
    <recommendedName>
        <fullName evidence="4">DUF5313 domain-containing protein</fullName>
    </recommendedName>
</protein>
<keyword evidence="3" id="KW-1185">Reference proteome</keyword>
<dbReference type="InterPro" id="IPR035197">
    <property type="entry name" value="DUF5313"/>
</dbReference>
<organism evidence="2 3">
    <name type="scientific">Gordonia malaquae NBRC 108250</name>
    <dbReference type="NCBI Taxonomy" id="1223542"/>
    <lineage>
        <taxon>Bacteria</taxon>
        <taxon>Bacillati</taxon>
        <taxon>Actinomycetota</taxon>
        <taxon>Actinomycetes</taxon>
        <taxon>Mycobacteriales</taxon>
        <taxon>Gordoniaceae</taxon>
        <taxon>Gordonia</taxon>
    </lineage>
</organism>